<dbReference type="SFLD" id="SFLDG01067">
    <property type="entry name" value="SPASM/twitch_domain_containing"/>
    <property type="match status" value="1"/>
</dbReference>
<comment type="cofactor">
    <cofactor evidence="1">
        <name>[4Fe-4S] cluster</name>
        <dbReference type="ChEBI" id="CHEBI:49883"/>
    </cofactor>
</comment>
<dbReference type="AlphaFoldDB" id="A0A0C1IWD9"/>
<keyword evidence="3" id="KW-0949">S-adenosyl-L-methionine</keyword>
<keyword evidence="5" id="KW-0408">Iron</keyword>
<name>A0A0C1IWD9_9BACT</name>
<dbReference type="RefSeq" id="WP_039139525.1">
    <property type="nucleotide sequence ID" value="NZ_JSVC01000010.1"/>
</dbReference>
<evidence type="ECO:0000256" key="1">
    <source>
        <dbReference type="ARBA" id="ARBA00001966"/>
    </source>
</evidence>
<reference evidence="8 9" key="1">
    <citation type="submission" date="2014-11" db="EMBL/GenBank/DDBJ databases">
        <title>Genome sequence of Flavihumibacter solisilvae 3-3.</title>
        <authorList>
            <person name="Zhou G."/>
            <person name="Li M."/>
            <person name="Wang G."/>
        </authorList>
    </citation>
    <scope>NUCLEOTIDE SEQUENCE [LARGE SCALE GENOMIC DNA]</scope>
    <source>
        <strain evidence="8 9">3-3</strain>
    </source>
</reference>
<dbReference type="PANTHER" id="PTHR11228">
    <property type="entry name" value="RADICAL SAM DOMAIN PROTEIN"/>
    <property type="match status" value="1"/>
</dbReference>
<dbReference type="InterPro" id="IPR050377">
    <property type="entry name" value="Radical_SAM_PqqE_MftC-like"/>
</dbReference>
<proteinExistence type="predicted"/>
<dbReference type="InterPro" id="IPR013785">
    <property type="entry name" value="Aldolase_TIM"/>
</dbReference>
<dbReference type="GO" id="GO:0046872">
    <property type="term" value="F:metal ion binding"/>
    <property type="evidence" value="ECO:0007669"/>
    <property type="project" value="UniProtKB-KW"/>
</dbReference>
<evidence type="ECO:0000256" key="6">
    <source>
        <dbReference type="ARBA" id="ARBA00023014"/>
    </source>
</evidence>
<dbReference type="GO" id="GO:0003824">
    <property type="term" value="F:catalytic activity"/>
    <property type="evidence" value="ECO:0007669"/>
    <property type="project" value="InterPro"/>
</dbReference>
<dbReference type="PROSITE" id="PS51918">
    <property type="entry name" value="RADICAL_SAM"/>
    <property type="match status" value="1"/>
</dbReference>
<sequence length="341" mass="39448">MSMHLSDTINLLRKMTLRRAWNAARVLTSYYVSKYSGRPVQWGLPISISFEPTTSCNLRCPECPSGLRAFTRPTGMLQKDFFSETIDQLYKDLFYLVFYFQGEPYLNPSFLEMVKYAGSKGIYTATSTNAHYLNDINARKTVESGLDRLIISIDGTTQEVYQQYRVGGKLEKVIEGAKNIVRWKKELGRKTPFVVFQFLVVKPNEHQIEDVRKLAAEIGVDDVWLKTAQVYDYENDPNSLIPTIEKYSRYKRDKNGKMKFSNSLQNHCWRAWHATVITWDGLVVPCCFDKDAQHRLGDLKGLSFREIWQHPDYRNFRAQLLESRANIDICANCSEGTKVWG</sequence>
<evidence type="ECO:0000256" key="4">
    <source>
        <dbReference type="ARBA" id="ARBA00022723"/>
    </source>
</evidence>
<dbReference type="InterPro" id="IPR034391">
    <property type="entry name" value="AdoMet-like_SPASM_containing"/>
</dbReference>
<evidence type="ECO:0000256" key="2">
    <source>
        <dbReference type="ARBA" id="ARBA00022485"/>
    </source>
</evidence>
<evidence type="ECO:0000256" key="5">
    <source>
        <dbReference type="ARBA" id="ARBA00023004"/>
    </source>
</evidence>
<keyword evidence="4" id="KW-0479">Metal-binding</keyword>
<dbReference type="Pfam" id="PF13186">
    <property type="entry name" value="SPASM"/>
    <property type="match status" value="1"/>
</dbReference>
<dbReference type="Pfam" id="PF04055">
    <property type="entry name" value="Radical_SAM"/>
    <property type="match status" value="1"/>
</dbReference>
<evidence type="ECO:0000259" key="7">
    <source>
        <dbReference type="PROSITE" id="PS51918"/>
    </source>
</evidence>
<protein>
    <submittedName>
        <fullName evidence="8">Radical SAM protein</fullName>
    </submittedName>
</protein>
<dbReference type="InterPro" id="IPR058240">
    <property type="entry name" value="rSAM_sf"/>
</dbReference>
<dbReference type="SUPFAM" id="SSF102114">
    <property type="entry name" value="Radical SAM enzymes"/>
    <property type="match status" value="1"/>
</dbReference>
<dbReference type="GO" id="GO:0051536">
    <property type="term" value="F:iron-sulfur cluster binding"/>
    <property type="evidence" value="ECO:0007669"/>
    <property type="project" value="UniProtKB-KW"/>
</dbReference>
<evidence type="ECO:0000313" key="8">
    <source>
        <dbReference type="EMBL" id="KIC94809.1"/>
    </source>
</evidence>
<gene>
    <name evidence="8" type="ORF">OI18_10090</name>
</gene>
<dbReference type="SFLD" id="SFLDG01387">
    <property type="entry name" value="BtrN-like_SPASM_domain_contain"/>
    <property type="match status" value="1"/>
</dbReference>
<dbReference type="InterPro" id="IPR023885">
    <property type="entry name" value="4Fe4S-binding_SPASM_dom"/>
</dbReference>
<dbReference type="InterPro" id="IPR007197">
    <property type="entry name" value="rSAM"/>
</dbReference>
<dbReference type="STRING" id="1349421.OI18_10090"/>
<organism evidence="8 9">
    <name type="scientific">Flavihumibacter solisilvae</name>
    <dbReference type="NCBI Taxonomy" id="1349421"/>
    <lineage>
        <taxon>Bacteria</taxon>
        <taxon>Pseudomonadati</taxon>
        <taxon>Bacteroidota</taxon>
        <taxon>Chitinophagia</taxon>
        <taxon>Chitinophagales</taxon>
        <taxon>Chitinophagaceae</taxon>
        <taxon>Flavihumibacter</taxon>
    </lineage>
</organism>
<keyword evidence="2" id="KW-0004">4Fe-4S</keyword>
<dbReference type="SFLD" id="SFLDS00029">
    <property type="entry name" value="Radical_SAM"/>
    <property type="match status" value="1"/>
</dbReference>
<keyword evidence="9" id="KW-1185">Reference proteome</keyword>
<comment type="caution">
    <text evidence="8">The sequence shown here is derived from an EMBL/GenBank/DDBJ whole genome shotgun (WGS) entry which is preliminary data.</text>
</comment>
<dbReference type="CDD" id="cd01335">
    <property type="entry name" value="Radical_SAM"/>
    <property type="match status" value="1"/>
</dbReference>
<dbReference type="Proteomes" id="UP000031408">
    <property type="component" value="Unassembled WGS sequence"/>
</dbReference>
<dbReference type="EMBL" id="JSVC01000010">
    <property type="protein sequence ID" value="KIC94809.1"/>
    <property type="molecule type" value="Genomic_DNA"/>
</dbReference>
<evidence type="ECO:0000256" key="3">
    <source>
        <dbReference type="ARBA" id="ARBA00022691"/>
    </source>
</evidence>
<evidence type="ECO:0000313" key="9">
    <source>
        <dbReference type="Proteomes" id="UP000031408"/>
    </source>
</evidence>
<keyword evidence="6" id="KW-0411">Iron-sulfur</keyword>
<dbReference type="PANTHER" id="PTHR11228:SF7">
    <property type="entry name" value="PQQA PEPTIDE CYCLASE"/>
    <property type="match status" value="1"/>
</dbReference>
<feature type="domain" description="Radical SAM core" evidence="7">
    <location>
        <begin position="42"/>
        <end position="263"/>
    </location>
</feature>
<accession>A0A0C1IWD9</accession>
<dbReference type="OrthoDB" id="9805809at2"/>
<dbReference type="Gene3D" id="3.20.20.70">
    <property type="entry name" value="Aldolase class I"/>
    <property type="match status" value="1"/>
</dbReference>